<evidence type="ECO:0000313" key="2">
    <source>
        <dbReference type="EMBL" id="KIM62493.1"/>
    </source>
</evidence>
<dbReference type="OrthoDB" id="3349377at2759"/>
<dbReference type="Proteomes" id="UP000053989">
    <property type="component" value="Unassembled WGS sequence"/>
</dbReference>
<keyword evidence="1" id="KW-1133">Transmembrane helix</keyword>
<dbReference type="InParanoid" id="A0A0C2ZLN2"/>
<gene>
    <name evidence="2" type="ORF">SCLCIDRAFT_119539</name>
</gene>
<feature type="transmembrane region" description="Helical" evidence="1">
    <location>
        <begin position="102"/>
        <end position="120"/>
    </location>
</feature>
<evidence type="ECO:0000313" key="3">
    <source>
        <dbReference type="Proteomes" id="UP000053989"/>
    </source>
</evidence>
<reference evidence="2 3" key="1">
    <citation type="submission" date="2014-04" db="EMBL/GenBank/DDBJ databases">
        <authorList>
            <consortium name="DOE Joint Genome Institute"/>
            <person name="Kuo A."/>
            <person name="Kohler A."/>
            <person name="Nagy L.G."/>
            <person name="Floudas D."/>
            <person name="Copeland A."/>
            <person name="Barry K.W."/>
            <person name="Cichocki N."/>
            <person name="Veneault-Fourrey C."/>
            <person name="LaButti K."/>
            <person name="Lindquist E.A."/>
            <person name="Lipzen A."/>
            <person name="Lundell T."/>
            <person name="Morin E."/>
            <person name="Murat C."/>
            <person name="Sun H."/>
            <person name="Tunlid A."/>
            <person name="Henrissat B."/>
            <person name="Grigoriev I.V."/>
            <person name="Hibbett D.S."/>
            <person name="Martin F."/>
            <person name="Nordberg H.P."/>
            <person name="Cantor M.N."/>
            <person name="Hua S.X."/>
        </authorList>
    </citation>
    <scope>NUCLEOTIDE SEQUENCE [LARGE SCALE GENOMIC DNA]</scope>
    <source>
        <strain evidence="2 3">Foug A</strain>
    </source>
</reference>
<dbReference type="AlphaFoldDB" id="A0A0C2ZLN2"/>
<dbReference type="HOGENOM" id="CLU_1797613_0_0_1"/>
<reference evidence="3" key="2">
    <citation type="submission" date="2015-01" db="EMBL/GenBank/DDBJ databases">
        <title>Evolutionary Origins and Diversification of the Mycorrhizal Mutualists.</title>
        <authorList>
            <consortium name="DOE Joint Genome Institute"/>
            <consortium name="Mycorrhizal Genomics Consortium"/>
            <person name="Kohler A."/>
            <person name="Kuo A."/>
            <person name="Nagy L.G."/>
            <person name="Floudas D."/>
            <person name="Copeland A."/>
            <person name="Barry K.W."/>
            <person name="Cichocki N."/>
            <person name="Veneault-Fourrey C."/>
            <person name="LaButti K."/>
            <person name="Lindquist E.A."/>
            <person name="Lipzen A."/>
            <person name="Lundell T."/>
            <person name="Morin E."/>
            <person name="Murat C."/>
            <person name="Riley R."/>
            <person name="Ohm R."/>
            <person name="Sun H."/>
            <person name="Tunlid A."/>
            <person name="Henrissat B."/>
            <person name="Grigoriev I.V."/>
            <person name="Hibbett D.S."/>
            <person name="Martin F."/>
        </authorList>
    </citation>
    <scope>NUCLEOTIDE SEQUENCE [LARGE SCALE GENOMIC DNA]</scope>
    <source>
        <strain evidence="3">Foug A</strain>
    </source>
</reference>
<accession>A0A0C2ZLN2</accession>
<keyword evidence="3" id="KW-1185">Reference proteome</keyword>
<evidence type="ECO:0000256" key="1">
    <source>
        <dbReference type="SAM" id="Phobius"/>
    </source>
</evidence>
<dbReference type="EMBL" id="KN822042">
    <property type="protein sequence ID" value="KIM62493.1"/>
    <property type="molecule type" value="Genomic_DNA"/>
</dbReference>
<proteinExistence type="predicted"/>
<feature type="transmembrane region" description="Helical" evidence="1">
    <location>
        <begin position="62"/>
        <end position="81"/>
    </location>
</feature>
<organism evidence="2 3">
    <name type="scientific">Scleroderma citrinum Foug A</name>
    <dbReference type="NCBI Taxonomy" id="1036808"/>
    <lineage>
        <taxon>Eukaryota</taxon>
        <taxon>Fungi</taxon>
        <taxon>Dikarya</taxon>
        <taxon>Basidiomycota</taxon>
        <taxon>Agaricomycotina</taxon>
        <taxon>Agaricomycetes</taxon>
        <taxon>Agaricomycetidae</taxon>
        <taxon>Boletales</taxon>
        <taxon>Sclerodermatineae</taxon>
        <taxon>Sclerodermataceae</taxon>
        <taxon>Scleroderma</taxon>
    </lineage>
</organism>
<keyword evidence="1" id="KW-0472">Membrane</keyword>
<name>A0A0C2ZLN2_9AGAM</name>
<feature type="transmembrane region" description="Helical" evidence="1">
    <location>
        <begin position="16"/>
        <end position="36"/>
    </location>
</feature>
<sequence length="126" mass="14821">ILQMRLYALYHCSKRLLVFMVICFAAEVGVSLWIMVTMSLPNHGGRHHMNICYIYAKTPYEYIWHVPWFSFDAVLAVLAVWAGIKHSIQKSYSRPATFNRPWLINVLIQGNVIYFLGWVFSCHYFE</sequence>
<feature type="non-terminal residue" evidence="2">
    <location>
        <position position="1"/>
    </location>
</feature>
<protein>
    <submittedName>
        <fullName evidence="2">Uncharacterized protein</fullName>
    </submittedName>
</protein>
<keyword evidence="1" id="KW-0812">Transmembrane</keyword>